<dbReference type="InterPro" id="IPR020904">
    <property type="entry name" value="Sc_DH/Rdtase_CS"/>
</dbReference>
<comment type="caution">
    <text evidence="3">The sequence shown here is derived from an EMBL/GenBank/DDBJ whole genome shotgun (WGS) entry which is preliminary data.</text>
</comment>
<evidence type="ECO:0000256" key="1">
    <source>
        <dbReference type="ARBA" id="ARBA00006484"/>
    </source>
</evidence>
<keyword evidence="3" id="KW-0560">Oxidoreductase</keyword>
<reference evidence="4" key="1">
    <citation type="journal article" date="2019" name="Int. J. Syst. Evol. Microbiol.">
        <title>The Global Catalogue of Microorganisms (GCM) 10K type strain sequencing project: providing services to taxonomists for standard genome sequencing and annotation.</title>
        <authorList>
            <consortium name="The Broad Institute Genomics Platform"/>
            <consortium name="The Broad Institute Genome Sequencing Center for Infectious Disease"/>
            <person name="Wu L."/>
            <person name="Ma J."/>
        </authorList>
    </citation>
    <scope>NUCLEOTIDE SEQUENCE [LARGE SCALE GENOMIC DNA]</scope>
    <source>
        <strain evidence="4">KCTC 52094</strain>
    </source>
</reference>
<evidence type="ECO:0000313" key="3">
    <source>
        <dbReference type="EMBL" id="MFC3127693.1"/>
    </source>
</evidence>
<protein>
    <submittedName>
        <fullName evidence="3">SDR family NAD(P)-dependent oxidoreductase</fullName>
        <ecNumber evidence="3">1.1.1.-</ecNumber>
    </submittedName>
</protein>
<dbReference type="PRINTS" id="PR00081">
    <property type="entry name" value="GDHRDH"/>
</dbReference>
<feature type="domain" description="Ketoreductase" evidence="2">
    <location>
        <begin position="6"/>
        <end position="189"/>
    </location>
</feature>
<dbReference type="GO" id="GO:0016491">
    <property type="term" value="F:oxidoreductase activity"/>
    <property type="evidence" value="ECO:0007669"/>
    <property type="project" value="UniProtKB-KW"/>
</dbReference>
<dbReference type="EC" id="1.1.1.-" evidence="3"/>
<dbReference type="CDD" id="cd05233">
    <property type="entry name" value="SDR_c"/>
    <property type="match status" value="1"/>
</dbReference>
<gene>
    <name evidence="3" type="ORF">ACFOD4_21730</name>
</gene>
<dbReference type="EMBL" id="JBHRTN010000029">
    <property type="protein sequence ID" value="MFC3127693.1"/>
    <property type="molecule type" value="Genomic_DNA"/>
</dbReference>
<dbReference type="InterPro" id="IPR057326">
    <property type="entry name" value="KR_dom"/>
</dbReference>
<dbReference type="Proteomes" id="UP001595593">
    <property type="component" value="Unassembled WGS sequence"/>
</dbReference>
<comment type="similarity">
    <text evidence="1">Belongs to the short-chain dehydrogenases/reductases (SDR) family.</text>
</comment>
<dbReference type="PROSITE" id="PS00061">
    <property type="entry name" value="ADH_SHORT"/>
    <property type="match status" value="1"/>
</dbReference>
<dbReference type="InterPro" id="IPR002347">
    <property type="entry name" value="SDR_fam"/>
</dbReference>
<sequence length="257" mass="27098">MKLQGRTALITGASSGIGRAIAECFAAEGADLGITYNSDEEGAQETASRIRAAGRRVLVRQCDIGDSAAVDALFEAVAASELGVPDILVNNGGRDMRNMSVSQMDDAVMESVININLMGPLRCCRAFIRQRLVQGGGGRIVTISSVAQHLPTPGSAPYGMAKAGLGSLCRSLSREVAEHRITVNNVAPGMIETAMTQARIDDPEAREASFRNIPLHRAGQPPEVARVALFLASDDADYVTGQTWVIDGGLTMNWGGA</sequence>
<dbReference type="NCBIfam" id="NF005559">
    <property type="entry name" value="PRK07231.1"/>
    <property type="match status" value="1"/>
</dbReference>
<dbReference type="Gene3D" id="3.40.50.720">
    <property type="entry name" value="NAD(P)-binding Rossmann-like Domain"/>
    <property type="match status" value="1"/>
</dbReference>
<dbReference type="Pfam" id="PF13561">
    <property type="entry name" value="adh_short_C2"/>
    <property type="match status" value="1"/>
</dbReference>
<dbReference type="PANTHER" id="PTHR42760">
    <property type="entry name" value="SHORT-CHAIN DEHYDROGENASES/REDUCTASES FAMILY MEMBER"/>
    <property type="match status" value="1"/>
</dbReference>
<accession>A0ABV7G746</accession>
<keyword evidence="4" id="KW-1185">Reference proteome</keyword>
<proteinExistence type="inferred from homology"/>
<dbReference type="SUPFAM" id="SSF51735">
    <property type="entry name" value="NAD(P)-binding Rossmann-fold domains"/>
    <property type="match status" value="1"/>
</dbReference>
<name>A0ABV7G746_9PROT</name>
<organism evidence="3 4">
    <name type="scientific">Teichococcus globiformis</name>
    <dbReference type="NCBI Taxonomy" id="2307229"/>
    <lineage>
        <taxon>Bacteria</taxon>
        <taxon>Pseudomonadati</taxon>
        <taxon>Pseudomonadota</taxon>
        <taxon>Alphaproteobacteria</taxon>
        <taxon>Acetobacterales</taxon>
        <taxon>Roseomonadaceae</taxon>
        <taxon>Roseomonas</taxon>
    </lineage>
</organism>
<dbReference type="PRINTS" id="PR00080">
    <property type="entry name" value="SDRFAMILY"/>
</dbReference>
<evidence type="ECO:0000313" key="4">
    <source>
        <dbReference type="Proteomes" id="UP001595593"/>
    </source>
</evidence>
<dbReference type="RefSeq" id="WP_379599807.1">
    <property type="nucleotide sequence ID" value="NZ_JBHRTN010000029.1"/>
</dbReference>
<dbReference type="SMART" id="SM00822">
    <property type="entry name" value="PKS_KR"/>
    <property type="match status" value="1"/>
</dbReference>
<dbReference type="InterPro" id="IPR036291">
    <property type="entry name" value="NAD(P)-bd_dom_sf"/>
</dbReference>
<evidence type="ECO:0000259" key="2">
    <source>
        <dbReference type="SMART" id="SM00822"/>
    </source>
</evidence>